<evidence type="ECO:0000313" key="1">
    <source>
        <dbReference type="EMBL" id="RIB29793.1"/>
    </source>
</evidence>
<reference evidence="1 2" key="1">
    <citation type="submission" date="2018-06" db="EMBL/GenBank/DDBJ databases">
        <title>Comparative genomics reveals the genomic features of Rhizophagus irregularis, R. cerebriforme, R. diaphanum and Gigaspora rosea, and their symbiotic lifestyle signature.</title>
        <authorList>
            <person name="Morin E."/>
            <person name="San Clemente H."/>
            <person name="Chen E.C.H."/>
            <person name="De La Providencia I."/>
            <person name="Hainaut M."/>
            <person name="Kuo A."/>
            <person name="Kohler A."/>
            <person name="Murat C."/>
            <person name="Tang N."/>
            <person name="Roy S."/>
            <person name="Loubradou J."/>
            <person name="Henrissat B."/>
            <person name="Grigoriev I.V."/>
            <person name="Corradi N."/>
            <person name="Roux C."/>
            <person name="Martin F.M."/>
        </authorList>
    </citation>
    <scope>NUCLEOTIDE SEQUENCE [LARGE SCALE GENOMIC DNA]</scope>
    <source>
        <strain evidence="1 2">DAOM 194757</strain>
    </source>
</reference>
<accession>A0A397WAX3</accession>
<protein>
    <submittedName>
        <fullName evidence="1">Uncharacterized protein</fullName>
    </submittedName>
</protein>
<organism evidence="1 2">
    <name type="scientific">Gigaspora rosea</name>
    <dbReference type="NCBI Taxonomy" id="44941"/>
    <lineage>
        <taxon>Eukaryota</taxon>
        <taxon>Fungi</taxon>
        <taxon>Fungi incertae sedis</taxon>
        <taxon>Mucoromycota</taxon>
        <taxon>Glomeromycotina</taxon>
        <taxon>Glomeromycetes</taxon>
        <taxon>Diversisporales</taxon>
        <taxon>Gigasporaceae</taxon>
        <taxon>Gigaspora</taxon>
    </lineage>
</organism>
<gene>
    <name evidence="1" type="ORF">C2G38_2055842</name>
</gene>
<keyword evidence="2" id="KW-1185">Reference proteome</keyword>
<comment type="caution">
    <text evidence="1">The sequence shown here is derived from an EMBL/GenBank/DDBJ whole genome shotgun (WGS) entry which is preliminary data.</text>
</comment>
<sequence length="60" mass="7018">MGLAKKRVLDKFPVTNYLLGAREIIQEEIYQCQDVTPYMYILAFHIPAFMRLLKSEGLKL</sequence>
<proteinExistence type="predicted"/>
<name>A0A397WAX3_9GLOM</name>
<dbReference type="Proteomes" id="UP000266673">
    <property type="component" value="Unassembled WGS sequence"/>
</dbReference>
<evidence type="ECO:0000313" key="2">
    <source>
        <dbReference type="Proteomes" id="UP000266673"/>
    </source>
</evidence>
<dbReference type="OrthoDB" id="2409129at2759"/>
<dbReference type="AlphaFoldDB" id="A0A397WAX3"/>
<dbReference type="EMBL" id="QKWP01000029">
    <property type="protein sequence ID" value="RIB29793.1"/>
    <property type="molecule type" value="Genomic_DNA"/>
</dbReference>